<sequence>MRAPDSRRRNRSGAYRRASWLLCRMGRIRIGLNEGANPAGDERNAGPFDGA</sequence>
<organism evidence="2 3">
    <name type="scientific">Burkholderia thailandensis</name>
    <dbReference type="NCBI Taxonomy" id="57975"/>
    <lineage>
        <taxon>Bacteria</taxon>
        <taxon>Pseudomonadati</taxon>
        <taxon>Pseudomonadota</taxon>
        <taxon>Betaproteobacteria</taxon>
        <taxon>Burkholderiales</taxon>
        <taxon>Burkholderiaceae</taxon>
        <taxon>Burkholderia</taxon>
        <taxon>pseudomallei group</taxon>
    </lineage>
</organism>
<gene>
    <name evidence="2" type="ORF">C7S16_5292</name>
</gene>
<evidence type="ECO:0000256" key="1">
    <source>
        <dbReference type="SAM" id="MobiDB-lite"/>
    </source>
</evidence>
<name>A0AAW9CX41_BURTH</name>
<feature type="region of interest" description="Disordered" evidence="1">
    <location>
        <begin position="32"/>
        <end position="51"/>
    </location>
</feature>
<dbReference type="Proteomes" id="UP001272137">
    <property type="component" value="Unassembled WGS sequence"/>
</dbReference>
<comment type="caution">
    <text evidence="2">The sequence shown here is derived from an EMBL/GenBank/DDBJ whole genome shotgun (WGS) entry which is preliminary data.</text>
</comment>
<accession>A0AAW9CX41</accession>
<reference evidence="2" key="1">
    <citation type="submission" date="2018-08" db="EMBL/GenBank/DDBJ databases">
        <title>Identification of Burkholderia cepacia strains that express a Burkholderia pseudomallei-like capsular polysaccharide.</title>
        <authorList>
            <person name="Burtnick M.N."/>
            <person name="Vongsouvath M."/>
            <person name="Newton P."/>
            <person name="Wuthiekanun V."/>
            <person name="Limmathurotsakul D."/>
            <person name="Brett P.J."/>
            <person name="Chantratita N."/>
            <person name="Dance D.A."/>
        </authorList>
    </citation>
    <scope>NUCLEOTIDE SEQUENCE</scope>
    <source>
        <strain evidence="2">SBXCC001</strain>
    </source>
</reference>
<dbReference type="EMBL" id="QXCT01000001">
    <property type="protein sequence ID" value="MDW9252296.1"/>
    <property type="molecule type" value="Genomic_DNA"/>
</dbReference>
<protein>
    <submittedName>
        <fullName evidence="2">Uncharacterized protein</fullName>
    </submittedName>
</protein>
<dbReference type="AlphaFoldDB" id="A0AAW9CX41"/>
<proteinExistence type="predicted"/>
<evidence type="ECO:0000313" key="3">
    <source>
        <dbReference type="Proteomes" id="UP001272137"/>
    </source>
</evidence>
<evidence type="ECO:0000313" key="2">
    <source>
        <dbReference type="EMBL" id="MDW9252296.1"/>
    </source>
</evidence>